<sequence length="105" mass="12230">MMSLVNKQQTGSKKRKDLSVEEKIAQSITYDERDGEEVDFILETGVCEFKPTYSSWNEFPNYLKPYYGVIWDVFSTCERCITNRHMEMKDSSTVHPITPPNLARV</sequence>
<dbReference type="EMBL" id="VFQX01000044">
    <property type="protein sequence ID" value="KAF0975368.1"/>
    <property type="molecule type" value="Genomic_DNA"/>
</dbReference>
<evidence type="ECO:0000313" key="1">
    <source>
        <dbReference type="EMBL" id="KAF0975368.1"/>
    </source>
</evidence>
<keyword evidence="2" id="KW-1185">Reference proteome</keyword>
<gene>
    <name evidence="1" type="ORF">FDP41_005362</name>
</gene>
<name>A0A6A5BMJ3_NAEFO</name>
<dbReference type="RefSeq" id="XP_044560081.1">
    <property type="nucleotide sequence ID" value="XM_044708878.1"/>
</dbReference>
<proteinExistence type="predicted"/>
<accession>A0A6A5BMJ3</accession>
<comment type="caution">
    <text evidence="1">The sequence shown here is derived from an EMBL/GenBank/DDBJ whole genome shotgun (WGS) entry which is preliminary data.</text>
</comment>
<reference evidence="1 2" key="1">
    <citation type="journal article" date="2019" name="Sci. Rep.">
        <title>Nanopore sequencing improves the draft genome of the human pathogenic amoeba Naegleria fowleri.</title>
        <authorList>
            <person name="Liechti N."/>
            <person name="Schurch N."/>
            <person name="Bruggmann R."/>
            <person name="Wittwer M."/>
        </authorList>
    </citation>
    <scope>NUCLEOTIDE SEQUENCE [LARGE SCALE GENOMIC DNA]</scope>
    <source>
        <strain evidence="1 2">ATCC 30894</strain>
    </source>
</reference>
<evidence type="ECO:0000313" key="2">
    <source>
        <dbReference type="Proteomes" id="UP000444721"/>
    </source>
</evidence>
<dbReference type="GeneID" id="68112580"/>
<dbReference type="VEuPathDB" id="AmoebaDB:FDP41_005362"/>
<protein>
    <submittedName>
        <fullName evidence="1">Uncharacterized protein</fullName>
    </submittedName>
</protein>
<dbReference type="AlphaFoldDB" id="A0A6A5BMJ3"/>
<dbReference type="Proteomes" id="UP000444721">
    <property type="component" value="Unassembled WGS sequence"/>
</dbReference>
<organism evidence="1 2">
    <name type="scientific">Naegleria fowleri</name>
    <name type="common">Brain eating amoeba</name>
    <dbReference type="NCBI Taxonomy" id="5763"/>
    <lineage>
        <taxon>Eukaryota</taxon>
        <taxon>Discoba</taxon>
        <taxon>Heterolobosea</taxon>
        <taxon>Tetramitia</taxon>
        <taxon>Eutetramitia</taxon>
        <taxon>Vahlkampfiidae</taxon>
        <taxon>Naegleria</taxon>
    </lineage>
</organism>